<reference evidence="2" key="2">
    <citation type="submission" date="2017-10" db="EMBL/GenBank/DDBJ databases">
        <title>Ladona fulva Genome sequencing and assembly.</title>
        <authorList>
            <person name="Murali S."/>
            <person name="Richards S."/>
            <person name="Bandaranaike D."/>
            <person name="Bellair M."/>
            <person name="Blankenburg K."/>
            <person name="Chao H."/>
            <person name="Dinh H."/>
            <person name="Doddapaneni H."/>
            <person name="Dugan-Rocha S."/>
            <person name="Elkadiri S."/>
            <person name="Gnanaolivu R."/>
            <person name="Hernandez B."/>
            <person name="Skinner E."/>
            <person name="Javaid M."/>
            <person name="Lee S."/>
            <person name="Li M."/>
            <person name="Ming W."/>
            <person name="Munidasa M."/>
            <person name="Muniz J."/>
            <person name="Nguyen L."/>
            <person name="Hughes D."/>
            <person name="Osuji N."/>
            <person name="Pu L.-L."/>
            <person name="Puazo M."/>
            <person name="Qu C."/>
            <person name="Quiroz J."/>
            <person name="Raj R."/>
            <person name="Weissenberger G."/>
            <person name="Xin Y."/>
            <person name="Zou X."/>
            <person name="Han Y."/>
            <person name="Worley K."/>
            <person name="Muzny D."/>
            <person name="Gibbs R."/>
        </authorList>
    </citation>
    <scope>NUCLEOTIDE SEQUENCE</scope>
    <source>
        <strain evidence="2">Sampled in the wild</strain>
    </source>
</reference>
<reference evidence="2" key="1">
    <citation type="submission" date="2013-04" db="EMBL/GenBank/DDBJ databases">
        <authorList>
            <person name="Qu J."/>
            <person name="Murali S.C."/>
            <person name="Bandaranaike D."/>
            <person name="Bellair M."/>
            <person name="Blankenburg K."/>
            <person name="Chao H."/>
            <person name="Dinh H."/>
            <person name="Doddapaneni H."/>
            <person name="Downs B."/>
            <person name="Dugan-Rocha S."/>
            <person name="Elkadiri S."/>
            <person name="Gnanaolivu R.D."/>
            <person name="Hernandez B."/>
            <person name="Javaid M."/>
            <person name="Jayaseelan J.C."/>
            <person name="Lee S."/>
            <person name="Li M."/>
            <person name="Ming W."/>
            <person name="Munidasa M."/>
            <person name="Muniz J."/>
            <person name="Nguyen L."/>
            <person name="Ongeri F."/>
            <person name="Osuji N."/>
            <person name="Pu L.-L."/>
            <person name="Puazo M."/>
            <person name="Qu C."/>
            <person name="Quiroz J."/>
            <person name="Raj R."/>
            <person name="Weissenberger G."/>
            <person name="Xin Y."/>
            <person name="Zou X."/>
            <person name="Han Y."/>
            <person name="Richards S."/>
            <person name="Worley K."/>
            <person name="Muzny D."/>
            <person name="Gibbs R."/>
        </authorList>
    </citation>
    <scope>NUCLEOTIDE SEQUENCE</scope>
    <source>
        <strain evidence="2">Sampled in the wild</strain>
    </source>
</reference>
<name>A0A8K0P9K0_LADFU</name>
<protein>
    <recommendedName>
        <fullName evidence="1">MIT domain-containing protein</fullName>
    </recommendedName>
</protein>
<evidence type="ECO:0000313" key="3">
    <source>
        <dbReference type="Proteomes" id="UP000792457"/>
    </source>
</evidence>
<evidence type="ECO:0000313" key="2">
    <source>
        <dbReference type="EMBL" id="KAG8235624.1"/>
    </source>
</evidence>
<dbReference type="EMBL" id="KZ308931">
    <property type="protein sequence ID" value="KAG8235624.1"/>
    <property type="molecule type" value="Genomic_DNA"/>
</dbReference>
<keyword evidence="3" id="KW-1185">Reference proteome</keyword>
<organism evidence="2 3">
    <name type="scientific">Ladona fulva</name>
    <name type="common">Scarce chaser dragonfly</name>
    <name type="synonym">Libellula fulva</name>
    <dbReference type="NCBI Taxonomy" id="123851"/>
    <lineage>
        <taxon>Eukaryota</taxon>
        <taxon>Metazoa</taxon>
        <taxon>Ecdysozoa</taxon>
        <taxon>Arthropoda</taxon>
        <taxon>Hexapoda</taxon>
        <taxon>Insecta</taxon>
        <taxon>Pterygota</taxon>
        <taxon>Palaeoptera</taxon>
        <taxon>Odonata</taxon>
        <taxon>Epiprocta</taxon>
        <taxon>Anisoptera</taxon>
        <taxon>Libelluloidea</taxon>
        <taxon>Libellulidae</taxon>
        <taxon>Ladona</taxon>
    </lineage>
</organism>
<dbReference type="SUPFAM" id="SSF116846">
    <property type="entry name" value="MIT domain"/>
    <property type="match status" value="1"/>
</dbReference>
<dbReference type="InterPro" id="IPR007330">
    <property type="entry name" value="MIT_dom"/>
</dbReference>
<accession>A0A8K0P9K0</accession>
<dbReference type="Proteomes" id="UP000792457">
    <property type="component" value="Unassembled WGS sequence"/>
</dbReference>
<dbReference type="OrthoDB" id="6735616at2759"/>
<dbReference type="AlphaFoldDB" id="A0A8K0P9K0"/>
<evidence type="ECO:0000259" key="1">
    <source>
        <dbReference type="SMART" id="SM00745"/>
    </source>
</evidence>
<proteinExistence type="predicted"/>
<dbReference type="Pfam" id="PF04212">
    <property type="entry name" value="MIT"/>
    <property type="match status" value="1"/>
</dbReference>
<feature type="domain" description="MIT" evidence="1">
    <location>
        <begin position="22"/>
        <end position="83"/>
    </location>
</feature>
<dbReference type="Gene3D" id="1.20.58.80">
    <property type="entry name" value="Phosphotransferase system, lactose/cellobiose-type IIA subunit"/>
    <property type="match status" value="1"/>
</dbReference>
<dbReference type="InterPro" id="IPR036181">
    <property type="entry name" value="MIT_dom_sf"/>
</dbReference>
<dbReference type="SMART" id="SM00745">
    <property type="entry name" value="MIT"/>
    <property type="match status" value="1"/>
</dbReference>
<sequence length="83" mass="9649">MLERVRVISVFSPCRLFPAMANGTAFQKAIDLVVRATEEDKKKNYEEALQLYEHAVKYFLHAIKCKYNHYLRQSNKTLGNVLS</sequence>
<comment type="caution">
    <text evidence="2">The sequence shown here is derived from an EMBL/GenBank/DDBJ whole genome shotgun (WGS) entry which is preliminary data.</text>
</comment>
<gene>
    <name evidence="2" type="ORF">J437_LFUL014882</name>
</gene>